<dbReference type="GO" id="GO:0000271">
    <property type="term" value="P:polysaccharide biosynthetic process"/>
    <property type="evidence" value="ECO:0007669"/>
    <property type="project" value="InterPro"/>
</dbReference>
<dbReference type="Pfam" id="PF03721">
    <property type="entry name" value="UDPG_MGDP_dh_N"/>
    <property type="match status" value="2"/>
</dbReference>
<dbReference type="InterPro" id="IPR014027">
    <property type="entry name" value="UDP-Glc/GDP-Man_DH_C"/>
</dbReference>
<dbReference type="FunFam" id="1.20.5.100:FF:000001">
    <property type="entry name" value="UDP-glucose 6-dehydrogenase"/>
    <property type="match status" value="1"/>
</dbReference>
<dbReference type="SMART" id="SM00984">
    <property type="entry name" value="UDPG_MGDP_dh_C"/>
    <property type="match status" value="1"/>
</dbReference>
<evidence type="ECO:0000256" key="2">
    <source>
        <dbReference type="ARBA" id="ARBA00006601"/>
    </source>
</evidence>
<dbReference type="PANTHER" id="PTHR11374:SF3">
    <property type="entry name" value="UDP-GLUCOSE 6-DEHYDROGENASE"/>
    <property type="match status" value="1"/>
</dbReference>
<feature type="binding site" evidence="9">
    <location>
        <position position="255"/>
    </location>
    <ligand>
        <name>substrate</name>
    </ligand>
</feature>
<evidence type="ECO:0000259" key="12">
    <source>
        <dbReference type="SMART" id="SM00984"/>
    </source>
</evidence>
<dbReference type="InterPro" id="IPR036220">
    <property type="entry name" value="UDP-Glc/GDP-Man_DH_C_sf"/>
</dbReference>
<feature type="binding site" evidence="10">
    <location>
        <position position="200"/>
    </location>
    <ligand>
        <name>NAD(+)</name>
        <dbReference type="ChEBI" id="CHEBI:57540"/>
    </ligand>
</feature>
<evidence type="ECO:0000256" key="6">
    <source>
        <dbReference type="ARBA" id="ARBA00047473"/>
    </source>
</evidence>
<dbReference type="EMBL" id="JANTQA010000057">
    <property type="protein sequence ID" value="KAJ3428869.1"/>
    <property type="molecule type" value="Genomic_DNA"/>
</dbReference>
<keyword evidence="5 7" id="KW-0520">NAD</keyword>
<feature type="compositionally biased region" description="Basic and acidic residues" evidence="11">
    <location>
        <begin position="150"/>
        <end position="178"/>
    </location>
</feature>
<feature type="binding site" evidence="9">
    <location>
        <position position="308"/>
    </location>
    <ligand>
        <name>substrate</name>
    </ligand>
</feature>
<evidence type="ECO:0000313" key="13">
    <source>
        <dbReference type="EMBL" id="KAJ3428869.1"/>
    </source>
</evidence>
<dbReference type="PIRSF" id="PIRSF000124">
    <property type="entry name" value="UDPglc_GDPman_dh"/>
    <property type="match status" value="1"/>
</dbReference>
<evidence type="ECO:0000256" key="8">
    <source>
        <dbReference type="PIRSR" id="PIRSR500134-1"/>
    </source>
</evidence>
<dbReference type="PROSITE" id="PS51257">
    <property type="entry name" value="PROKAR_LIPOPROTEIN"/>
    <property type="match status" value="1"/>
</dbReference>
<dbReference type="InterPro" id="IPR028356">
    <property type="entry name" value="UDPglc_DH_euk"/>
</dbReference>
<evidence type="ECO:0000256" key="7">
    <source>
        <dbReference type="PIRNR" id="PIRNR000124"/>
    </source>
</evidence>
<keyword evidence="4 7" id="KW-0560">Oxidoreductase</keyword>
<dbReference type="SUPFAM" id="SSF51735">
    <property type="entry name" value="NAD(P)-binding Rossmann-fold domains"/>
    <property type="match status" value="1"/>
</dbReference>
<feature type="binding site" evidence="10">
    <location>
        <position position="314"/>
    </location>
    <ligand>
        <name>NAD(+)</name>
        <dbReference type="ChEBI" id="CHEBI:57540"/>
    </ligand>
</feature>
<feature type="binding site" evidence="9">
    <location>
        <begin position="300"/>
        <end position="304"/>
    </location>
    <ligand>
        <name>substrate</name>
    </ligand>
</feature>
<dbReference type="Pfam" id="PF03720">
    <property type="entry name" value="UDPG_MGDP_dh_C"/>
    <property type="match status" value="1"/>
</dbReference>
<comment type="caution">
    <text evidence="13">The sequence shown here is derived from an EMBL/GenBank/DDBJ whole genome shotgun (WGS) entry which is preliminary data.</text>
</comment>
<name>A0AAV7YJL3_9EUKA</name>
<evidence type="ECO:0000256" key="1">
    <source>
        <dbReference type="ARBA" id="ARBA00004701"/>
    </source>
</evidence>
<feature type="binding site" evidence="10">
    <location>
        <position position="35"/>
    </location>
    <ligand>
        <name>NAD(+)</name>
        <dbReference type="ChEBI" id="CHEBI:57540"/>
    </ligand>
</feature>
<reference evidence="13" key="1">
    <citation type="submission" date="2022-08" db="EMBL/GenBank/DDBJ databases">
        <title>Novel sulphate-reducing endosymbionts in the free-living metamonad Anaeramoeba.</title>
        <authorList>
            <person name="Jerlstrom-Hultqvist J."/>
            <person name="Cepicka I."/>
            <person name="Gallot-Lavallee L."/>
            <person name="Salas-Leiva D."/>
            <person name="Curtis B.A."/>
            <person name="Zahonova K."/>
            <person name="Pipaliya S."/>
            <person name="Dacks J."/>
            <person name="Roger A.J."/>
        </authorList>
    </citation>
    <scope>NUCLEOTIDE SEQUENCE</scope>
    <source>
        <strain evidence="13">Busselton2</strain>
    </source>
</reference>
<organism evidence="13 14">
    <name type="scientific">Anaeramoeba flamelloides</name>
    <dbReference type="NCBI Taxonomy" id="1746091"/>
    <lineage>
        <taxon>Eukaryota</taxon>
        <taxon>Metamonada</taxon>
        <taxon>Anaeramoebidae</taxon>
        <taxon>Anaeramoeba</taxon>
    </lineage>
</organism>
<feature type="region of interest" description="Disordered" evidence="11">
    <location>
        <begin position="150"/>
        <end position="185"/>
    </location>
</feature>
<dbReference type="FunFam" id="3.40.50.720:FF:000193">
    <property type="entry name" value="UDP-glucose 6-dehydrogenase"/>
    <property type="match status" value="1"/>
</dbReference>
<dbReference type="GO" id="GO:0006024">
    <property type="term" value="P:glycosaminoglycan biosynthetic process"/>
    <property type="evidence" value="ECO:0007669"/>
    <property type="project" value="TreeGrafter"/>
</dbReference>
<dbReference type="InterPro" id="IPR001732">
    <property type="entry name" value="UDP-Glc/GDP-Man_DH_N"/>
</dbReference>
<feature type="binding site" evidence="10">
    <location>
        <position position="381"/>
    </location>
    <ligand>
        <name>NAD(+)</name>
        <dbReference type="ChEBI" id="CHEBI:57540"/>
    </ligand>
</feature>
<dbReference type="PANTHER" id="PTHR11374">
    <property type="entry name" value="UDP-GLUCOSE DEHYDROGENASE/UDP-MANNAC DEHYDROGENASE"/>
    <property type="match status" value="1"/>
</dbReference>
<feature type="binding site" evidence="9">
    <location>
        <begin position="197"/>
        <end position="200"/>
    </location>
    <ligand>
        <name>substrate</name>
    </ligand>
</feature>
<comment type="pathway">
    <text evidence="1">Nucleotide-sugar biosynthesis; UDP-alpha-D-glucuronate biosynthesis; UDP-alpha-D-glucuronate from UDP-alpha-D-glucose: step 1/1.</text>
</comment>
<dbReference type="InterPro" id="IPR028357">
    <property type="entry name" value="UDPglc_DH_bac"/>
</dbReference>
<dbReference type="GO" id="GO:0005634">
    <property type="term" value="C:nucleus"/>
    <property type="evidence" value="ECO:0007669"/>
    <property type="project" value="TreeGrafter"/>
</dbReference>
<dbReference type="AlphaFoldDB" id="A0AAV7YJL3"/>
<dbReference type="InterPro" id="IPR008927">
    <property type="entry name" value="6-PGluconate_DH-like_C_sf"/>
</dbReference>
<dbReference type="InterPro" id="IPR014026">
    <property type="entry name" value="UDP-Glc/GDP-Man_DH_dimer"/>
</dbReference>
<evidence type="ECO:0000313" key="14">
    <source>
        <dbReference type="Proteomes" id="UP001146793"/>
    </source>
</evidence>
<proteinExistence type="inferred from homology"/>
<feature type="binding site" evidence="10">
    <location>
        <position position="40"/>
    </location>
    <ligand>
        <name>NAD(+)</name>
        <dbReference type="ChEBI" id="CHEBI:57540"/>
    </ligand>
</feature>
<dbReference type="Pfam" id="PF00984">
    <property type="entry name" value="UDPG_MGDP_dh"/>
    <property type="match status" value="1"/>
</dbReference>
<dbReference type="Gene3D" id="3.40.50.720">
    <property type="entry name" value="NAD(P)-binding Rossmann-like Domain"/>
    <property type="match status" value="2"/>
</dbReference>
<feature type="active site" description="Nucleophile" evidence="8">
    <location>
        <position position="311"/>
    </location>
</feature>
<sequence length="494" mass="56069">MATHKVVCLGAGIVGGCTQVVFASKCKNHDFYVVDIDEERIKGWNNFKPNYYEPGLNKLLKTCLNKNLFFTTDFENTLKDATLIFLSVGTPTKQRGEMKGIGTNLSYIESCCRMIAKYAKNEKVIVIEKSTVPVGTAQKITTFLQEYNKKETEKENEKEKENENEKEKETEKENEKETKKKNKKKQKQIVVLSNPEFLAEGTAIKNLQHPDRVLIGGPNTEFGKYAQQQLKQLYKGWFPEEKIFFSNTWSTELSKLTSNAMLAQRVSSINSISQICEEIGAEVTQVSKNMGSDPRIGSRFLNASVGFGGSCFEKDILNLIYLCEHFHLYVVAKYWKGVLELNSHQKLRFARNIADTMFQNLDNKKITILGFTFKKNTDDVRGSAAIDVCNYLLGEGAILSIYDPKAKPKHIKFSLKGYNENQLIICDSVSSAVIDSHALVVLTEWDEFAQIDLSQCYQKMIHPSYIFDGRNIINRKSAQEIGFNIYSVGFPKNK</sequence>
<dbReference type="Proteomes" id="UP001146793">
    <property type="component" value="Unassembled WGS sequence"/>
</dbReference>
<dbReference type="NCBIfam" id="TIGR03026">
    <property type="entry name" value="NDP-sugDHase"/>
    <property type="match status" value="1"/>
</dbReference>
<evidence type="ECO:0000256" key="11">
    <source>
        <dbReference type="SAM" id="MobiDB-lite"/>
    </source>
</evidence>
<comment type="similarity">
    <text evidence="2 7">Belongs to the UDP-glucose/GDP-mannose dehydrogenase family.</text>
</comment>
<feature type="binding site" evidence="9">
    <location>
        <position position="374"/>
    </location>
    <ligand>
        <name>substrate</name>
    </ligand>
</feature>
<dbReference type="SUPFAM" id="SSF52413">
    <property type="entry name" value="UDP-glucose/GDP-mannose dehydrogenase C-terminal domain"/>
    <property type="match status" value="1"/>
</dbReference>
<feature type="domain" description="UDP-glucose/GDP-mannose dehydrogenase C-terminal" evidence="12">
    <location>
        <begin position="367"/>
        <end position="475"/>
    </location>
</feature>
<dbReference type="PIRSF" id="PIRSF500134">
    <property type="entry name" value="UDPglc_DH_bac"/>
    <property type="match status" value="1"/>
</dbReference>
<evidence type="ECO:0000256" key="5">
    <source>
        <dbReference type="ARBA" id="ARBA00023027"/>
    </source>
</evidence>
<accession>A0AAV7YJL3</accession>
<evidence type="ECO:0000256" key="9">
    <source>
        <dbReference type="PIRSR" id="PIRSR500134-2"/>
    </source>
</evidence>
<dbReference type="Gene3D" id="1.20.5.100">
    <property type="entry name" value="Cytochrome c1, transmembrane anchor, C-terminal"/>
    <property type="match status" value="1"/>
</dbReference>
<dbReference type="GO" id="GO:0003979">
    <property type="term" value="F:UDP-glucose 6-dehydrogenase activity"/>
    <property type="evidence" value="ECO:0007669"/>
    <property type="project" value="UniProtKB-EC"/>
</dbReference>
<feature type="binding site" evidence="10">
    <location>
        <position position="131"/>
    </location>
    <ligand>
        <name>NAD(+)</name>
        <dbReference type="ChEBI" id="CHEBI:57540"/>
    </ligand>
</feature>
<evidence type="ECO:0000256" key="4">
    <source>
        <dbReference type="ARBA" id="ARBA00023002"/>
    </source>
</evidence>
<evidence type="ECO:0000256" key="3">
    <source>
        <dbReference type="ARBA" id="ARBA00012954"/>
    </source>
</evidence>
<dbReference type="SUPFAM" id="SSF48179">
    <property type="entry name" value="6-phosphogluconate dehydrogenase C-terminal domain-like"/>
    <property type="match status" value="1"/>
</dbReference>
<dbReference type="InterPro" id="IPR017476">
    <property type="entry name" value="UDP-Glc/GDP-Man"/>
</dbReference>
<dbReference type="InterPro" id="IPR036291">
    <property type="entry name" value="NAD(P)-bd_dom_sf"/>
</dbReference>
<evidence type="ECO:0000256" key="10">
    <source>
        <dbReference type="PIRSR" id="PIRSR500134-3"/>
    </source>
</evidence>
<feature type="binding site" evidence="10">
    <location>
        <position position="90"/>
    </location>
    <ligand>
        <name>NAD(+)</name>
        <dbReference type="ChEBI" id="CHEBI:57540"/>
    </ligand>
</feature>
<dbReference type="GO" id="GO:0051287">
    <property type="term" value="F:NAD binding"/>
    <property type="evidence" value="ECO:0007669"/>
    <property type="project" value="InterPro"/>
</dbReference>
<dbReference type="EC" id="1.1.1.22" evidence="3 7"/>
<protein>
    <recommendedName>
        <fullName evidence="3 7">UDP-glucose 6-dehydrogenase</fullName>
        <ecNumber evidence="3 7">1.1.1.22</ecNumber>
    </recommendedName>
</protein>
<gene>
    <name evidence="13" type="ORF">M0812_24204</name>
</gene>
<comment type="catalytic activity">
    <reaction evidence="6 7">
        <text>UDP-alpha-D-glucose + 2 NAD(+) + H2O = UDP-alpha-D-glucuronate + 2 NADH + 3 H(+)</text>
        <dbReference type="Rhea" id="RHEA:23596"/>
        <dbReference type="ChEBI" id="CHEBI:15377"/>
        <dbReference type="ChEBI" id="CHEBI:15378"/>
        <dbReference type="ChEBI" id="CHEBI:57540"/>
        <dbReference type="ChEBI" id="CHEBI:57945"/>
        <dbReference type="ChEBI" id="CHEBI:58052"/>
        <dbReference type="ChEBI" id="CHEBI:58885"/>
        <dbReference type="EC" id="1.1.1.22"/>
    </reaction>
</comment>